<evidence type="ECO:0000313" key="6">
    <source>
        <dbReference type="Proteomes" id="UP000186919"/>
    </source>
</evidence>
<protein>
    <recommendedName>
        <fullName evidence="4">HTH asnC-type domain-containing protein</fullName>
    </recommendedName>
</protein>
<evidence type="ECO:0000256" key="2">
    <source>
        <dbReference type="ARBA" id="ARBA00023125"/>
    </source>
</evidence>
<comment type="caution">
    <text evidence="5">The sequence shown here is derived from an EMBL/GenBank/DDBJ whole genome shotgun (WGS) entry which is preliminary data.</text>
</comment>
<dbReference type="GO" id="GO:0043565">
    <property type="term" value="F:sequence-specific DNA binding"/>
    <property type="evidence" value="ECO:0007669"/>
    <property type="project" value="InterPro"/>
</dbReference>
<dbReference type="InterPro" id="IPR054609">
    <property type="entry name" value="PF0864-like_C"/>
</dbReference>
<evidence type="ECO:0000256" key="1">
    <source>
        <dbReference type="ARBA" id="ARBA00023015"/>
    </source>
</evidence>
<dbReference type="EMBL" id="LQYE01000008">
    <property type="protein sequence ID" value="OAT69275.1"/>
    <property type="molecule type" value="Genomic_DNA"/>
</dbReference>
<dbReference type="PANTHER" id="PTHR30154:SF34">
    <property type="entry name" value="TRANSCRIPTIONAL REGULATOR AZLB"/>
    <property type="match status" value="1"/>
</dbReference>
<dbReference type="Gene3D" id="1.10.10.10">
    <property type="entry name" value="Winged helix-like DNA-binding domain superfamily/Winged helix DNA-binding domain"/>
    <property type="match status" value="2"/>
</dbReference>
<proteinExistence type="predicted"/>
<name>A0A179VE68_9MYCO</name>
<dbReference type="InterPro" id="IPR011008">
    <property type="entry name" value="Dimeric_a/b-barrel"/>
</dbReference>
<dbReference type="InterPro" id="IPR036388">
    <property type="entry name" value="WH-like_DNA-bd_sf"/>
</dbReference>
<dbReference type="GO" id="GO:0005829">
    <property type="term" value="C:cytosol"/>
    <property type="evidence" value="ECO:0007669"/>
    <property type="project" value="TreeGrafter"/>
</dbReference>
<keyword evidence="1" id="KW-0805">Transcription regulation</keyword>
<dbReference type="SMART" id="SM00344">
    <property type="entry name" value="HTH_ASNC"/>
    <property type="match status" value="1"/>
</dbReference>
<dbReference type="Pfam" id="PF22482">
    <property type="entry name" value="AsnC_trans_reg_3"/>
    <property type="match status" value="1"/>
</dbReference>
<evidence type="ECO:0000313" key="5">
    <source>
        <dbReference type="EMBL" id="OAT69275.1"/>
    </source>
</evidence>
<feature type="domain" description="HTH asnC-type" evidence="4">
    <location>
        <begin position="155"/>
        <end position="215"/>
    </location>
</feature>
<dbReference type="InterPro" id="IPR036390">
    <property type="entry name" value="WH_DNA-bd_sf"/>
</dbReference>
<evidence type="ECO:0000256" key="3">
    <source>
        <dbReference type="ARBA" id="ARBA00023163"/>
    </source>
</evidence>
<dbReference type="SUPFAM" id="SSF54909">
    <property type="entry name" value="Dimeric alpha+beta barrel"/>
    <property type="match status" value="1"/>
</dbReference>
<sequence length="304" mass="33147">MRDPLGETDRRIATALIATPRATWRELAAVVNLSERTVVRHVAPLYADKTLRATAIQNPFRHPGIRPTALRIRCRGEQSTSIAQALARRSDILSVDTLGGGEELMAIVFLDGATSRDDLLLRALPSGTSWSTYRLLHVFVSRLDLAPLTSTPPALSDVDSALIHALSQNGRASYRELARQTNVSDDTARRRLETLLSMHAVRPVTEVDLTLLGIEAEALLWLNVRPAALESTGLALAAHPSVRFTAITTGPTNLLAAVFAPDMNEMLGFLTDTVSEIPAIMANETTPILEVVKRSGLLRRGRVR</sequence>
<dbReference type="SUPFAM" id="SSF46785">
    <property type="entry name" value="Winged helix' DNA-binding domain"/>
    <property type="match status" value="2"/>
</dbReference>
<dbReference type="InterPro" id="IPR019888">
    <property type="entry name" value="Tscrpt_reg_AsnC-like"/>
</dbReference>
<reference evidence="5 6" key="1">
    <citation type="submission" date="2016-01" db="EMBL/GenBank/DDBJ databases">
        <title>Mycobacterium immunogenum strain CD11_6 genome sequencing and assembly.</title>
        <authorList>
            <person name="Kaur G."/>
            <person name="Nair G.R."/>
            <person name="Mayilraj S."/>
        </authorList>
    </citation>
    <scope>NUCLEOTIDE SEQUENCE [LARGE SCALE GENOMIC DNA]</scope>
    <source>
        <strain evidence="5 6">CD11-6</strain>
    </source>
</reference>
<dbReference type="GO" id="GO:0043200">
    <property type="term" value="P:response to amino acid"/>
    <property type="evidence" value="ECO:0007669"/>
    <property type="project" value="TreeGrafter"/>
</dbReference>
<dbReference type="PANTHER" id="PTHR30154">
    <property type="entry name" value="LEUCINE-RESPONSIVE REGULATORY PROTEIN"/>
    <property type="match status" value="1"/>
</dbReference>
<gene>
    <name evidence="5" type="ORF">AWB85_21935</name>
</gene>
<keyword evidence="2" id="KW-0238">DNA-binding</keyword>
<dbReference type="Gene3D" id="3.30.70.920">
    <property type="match status" value="1"/>
</dbReference>
<dbReference type="Proteomes" id="UP000186919">
    <property type="component" value="Unassembled WGS sequence"/>
</dbReference>
<accession>A0A179VE68</accession>
<dbReference type="AlphaFoldDB" id="A0A179VE68"/>
<dbReference type="PROSITE" id="PS50956">
    <property type="entry name" value="HTH_ASNC_2"/>
    <property type="match status" value="1"/>
</dbReference>
<dbReference type="Pfam" id="PF13404">
    <property type="entry name" value="HTH_AsnC-type"/>
    <property type="match status" value="2"/>
</dbReference>
<dbReference type="InterPro" id="IPR000485">
    <property type="entry name" value="AsnC-type_HTH_dom"/>
</dbReference>
<evidence type="ECO:0000259" key="4">
    <source>
        <dbReference type="PROSITE" id="PS50956"/>
    </source>
</evidence>
<organism evidence="5 6">
    <name type="scientific">Mycobacteroides immunogenum</name>
    <dbReference type="NCBI Taxonomy" id="83262"/>
    <lineage>
        <taxon>Bacteria</taxon>
        <taxon>Bacillati</taxon>
        <taxon>Actinomycetota</taxon>
        <taxon>Actinomycetes</taxon>
        <taxon>Mycobacteriales</taxon>
        <taxon>Mycobacteriaceae</taxon>
        <taxon>Mycobacteroides</taxon>
    </lineage>
</organism>
<keyword evidence="3" id="KW-0804">Transcription</keyword>